<organism evidence="3 4">
    <name type="scientific">Saccharothrix yanglingensis</name>
    <dbReference type="NCBI Taxonomy" id="659496"/>
    <lineage>
        <taxon>Bacteria</taxon>
        <taxon>Bacillati</taxon>
        <taxon>Actinomycetota</taxon>
        <taxon>Actinomycetes</taxon>
        <taxon>Pseudonocardiales</taxon>
        <taxon>Pseudonocardiaceae</taxon>
        <taxon>Saccharothrix</taxon>
    </lineage>
</organism>
<feature type="transmembrane region" description="Helical" evidence="1">
    <location>
        <begin position="81"/>
        <end position="104"/>
    </location>
</feature>
<evidence type="ECO:0000256" key="1">
    <source>
        <dbReference type="SAM" id="Phobius"/>
    </source>
</evidence>
<keyword evidence="3" id="KW-0378">Hydrolase</keyword>
<keyword evidence="1" id="KW-0812">Transmembrane</keyword>
<protein>
    <submittedName>
        <fullName evidence="3">CPBP family intramembrane metalloprotease</fullName>
    </submittedName>
</protein>
<dbReference type="RefSeq" id="WP_306748058.1">
    <property type="nucleotide sequence ID" value="NZ_NSDM01000010.1"/>
</dbReference>
<feature type="transmembrane region" description="Helical" evidence="1">
    <location>
        <begin position="173"/>
        <end position="196"/>
    </location>
</feature>
<accession>A0ABU0X3P0</accession>
<proteinExistence type="predicted"/>
<feature type="domain" description="CAAX prenyl protease 2/Lysostaphin resistance protein A-like" evidence="2">
    <location>
        <begin position="172"/>
        <end position="261"/>
    </location>
</feature>
<evidence type="ECO:0000313" key="3">
    <source>
        <dbReference type="EMBL" id="MDQ2586751.1"/>
    </source>
</evidence>
<dbReference type="Proteomes" id="UP001225605">
    <property type="component" value="Unassembled WGS sequence"/>
</dbReference>
<keyword evidence="3" id="KW-0645">Protease</keyword>
<evidence type="ECO:0000259" key="2">
    <source>
        <dbReference type="Pfam" id="PF02517"/>
    </source>
</evidence>
<feature type="transmembrane region" description="Helical" evidence="1">
    <location>
        <begin position="36"/>
        <end position="61"/>
    </location>
</feature>
<reference evidence="3 4" key="1">
    <citation type="submission" date="2017-06" db="EMBL/GenBank/DDBJ databases">
        <title>Cultured bacterium strain Saccharothrix yanglingensis Hhs.015.</title>
        <authorList>
            <person name="Xia Y."/>
        </authorList>
    </citation>
    <scope>NUCLEOTIDE SEQUENCE [LARGE SCALE GENOMIC DNA]</scope>
    <source>
        <strain evidence="3 4">Hhs.015</strain>
    </source>
</reference>
<gene>
    <name evidence="3" type="ORF">CKY47_22700</name>
</gene>
<keyword evidence="3" id="KW-0482">Metalloprotease</keyword>
<dbReference type="GO" id="GO:0008237">
    <property type="term" value="F:metallopeptidase activity"/>
    <property type="evidence" value="ECO:0007669"/>
    <property type="project" value="UniProtKB-KW"/>
</dbReference>
<dbReference type="EMBL" id="NSDM01000010">
    <property type="protein sequence ID" value="MDQ2586751.1"/>
    <property type="molecule type" value="Genomic_DNA"/>
</dbReference>
<dbReference type="InterPro" id="IPR003675">
    <property type="entry name" value="Rce1/LyrA-like_dom"/>
</dbReference>
<sequence>MERVWTARAGRREDRWTGDVPAAVPRWRAGGLRAGLGMLLLFAFAHLVALVSASLAAALFAPGLFTSTPPGSTTALSAWSLLALVAVPVVAAGATAVVGVALSARGPAEGRVRRGLALRWDWSDVGAGLALGVGGLLLTVPAAWLWAAWVGEERAGSAVGAAFGGRSLEPGSAVAVFLVVWLLAPAVEEVLFRGVLWRALEHWRWNRWSIFAVTSVVFAVAHLEWARTPLLLVLAIPIGLARLLTGNLLACVVAHQVNNFLPALVLLLDVLDVLP</sequence>
<feature type="transmembrane region" description="Helical" evidence="1">
    <location>
        <begin position="231"/>
        <end position="254"/>
    </location>
</feature>
<dbReference type="Pfam" id="PF02517">
    <property type="entry name" value="Rce1-like"/>
    <property type="match status" value="1"/>
</dbReference>
<keyword evidence="1" id="KW-0472">Membrane</keyword>
<comment type="caution">
    <text evidence="3">The sequence shown here is derived from an EMBL/GenBank/DDBJ whole genome shotgun (WGS) entry which is preliminary data.</text>
</comment>
<feature type="transmembrane region" description="Helical" evidence="1">
    <location>
        <begin position="125"/>
        <end position="147"/>
    </location>
</feature>
<keyword evidence="1" id="KW-1133">Transmembrane helix</keyword>
<feature type="transmembrane region" description="Helical" evidence="1">
    <location>
        <begin position="208"/>
        <end position="225"/>
    </location>
</feature>
<keyword evidence="4" id="KW-1185">Reference proteome</keyword>
<name>A0ABU0X3P0_9PSEU</name>
<evidence type="ECO:0000313" key="4">
    <source>
        <dbReference type="Proteomes" id="UP001225605"/>
    </source>
</evidence>